<dbReference type="AlphaFoldDB" id="A0A1L5NMQ0"/>
<evidence type="ECO:0000256" key="1">
    <source>
        <dbReference type="ARBA" id="ARBA00007689"/>
    </source>
</evidence>
<protein>
    <submittedName>
        <fullName evidence="3">YciI-related domain-containing protein</fullName>
    </submittedName>
</protein>
<comment type="similarity">
    <text evidence="1">Belongs to the YciI family.</text>
</comment>
<gene>
    <name evidence="3" type="ORF">IE4872_CH03576</name>
</gene>
<dbReference type="PANTHER" id="PTHR37828">
    <property type="entry name" value="GSR2449 PROTEIN"/>
    <property type="match status" value="1"/>
</dbReference>
<sequence>MFMLALTYVKPNEEADKHMEPHMAWVKEGYAKGWFLASGRKVPRTGGVILAIGNRAEIEAYVAADPFMVHGVAEYEITEVAVTTVAEGLDILKK</sequence>
<proteinExistence type="inferred from homology"/>
<dbReference type="InterPro" id="IPR011008">
    <property type="entry name" value="Dimeric_a/b-barrel"/>
</dbReference>
<dbReference type="SUPFAM" id="SSF54909">
    <property type="entry name" value="Dimeric alpha+beta barrel"/>
    <property type="match status" value="1"/>
</dbReference>
<dbReference type="PANTHER" id="PTHR37828:SF1">
    <property type="entry name" value="YCII-RELATED DOMAIN-CONTAINING PROTEIN"/>
    <property type="match status" value="1"/>
</dbReference>
<accession>A0A1L5NMQ0</accession>
<dbReference type="STRING" id="56730.IE4872_CH03576"/>
<name>A0A1L5NMQ0_9HYPH</name>
<organism evidence="3 4">
    <name type="scientific">Rhizobium gallicum</name>
    <dbReference type="NCBI Taxonomy" id="56730"/>
    <lineage>
        <taxon>Bacteria</taxon>
        <taxon>Pseudomonadati</taxon>
        <taxon>Pseudomonadota</taxon>
        <taxon>Alphaproteobacteria</taxon>
        <taxon>Hyphomicrobiales</taxon>
        <taxon>Rhizobiaceae</taxon>
        <taxon>Rhizobium/Agrobacterium group</taxon>
        <taxon>Rhizobium</taxon>
    </lineage>
</organism>
<dbReference type="Proteomes" id="UP000184749">
    <property type="component" value="Chromosome"/>
</dbReference>
<dbReference type="InterPro" id="IPR005545">
    <property type="entry name" value="YCII"/>
</dbReference>
<reference evidence="3 4" key="1">
    <citation type="submission" date="2016-09" db="EMBL/GenBank/DDBJ databases">
        <title>The complete genome sequences of Rhizobium gallicum, symbiovars gallicum and phaseoli, symbionts associated to common bean (Phaseolus vulgaris).</title>
        <authorList>
            <person name="Bustos P."/>
            <person name="Santamaria R.I."/>
            <person name="Perez-Carrascal O.M."/>
            <person name="Juarez S."/>
            <person name="Lozano L."/>
            <person name="Martinez-Flores I."/>
            <person name="Martinez-Romero E."/>
            <person name="Cevallos M."/>
            <person name="Romero D."/>
            <person name="Davila G."/>
            <person name="Gonzalez V."/>
        </authorList>
    </citation>
    <scope>NUCLEOTIDE SEQUENCE [LARGE SCALE GENOMIC DNA]</scope>
    <source>
        <strain evidence="3 4">IE4872</strain>
    </source>
</reference>
<dbReference type="RefSeq" id="WP_074069646.1">
    <property type="nucleotide sequence ID" value="NZ_CP017101.1"/>
</dbReference>
<evidence type="ECO:0000259" key="2">
    <source>
        <dbReference type="Pfam" id="PF03795"/>
    </source>
</evidence>
<dbReference type="OrthoDB" id="9814407at2"/>
<dbReference type="EMBL" id="CP017101">
    <property type="protein sequence ID" value="APO69168.1"/>
    <property type="molecule type" value="Genomic_DNA"/>
</dbReference>
<evidence type="ECO:0000313" key="3">
    <source>
        <dbReference type="EMBL" id="APO69168.1"/>
    </source>
</evidence>
<feature type="domain" description="YCII-related" evidence="2">
    <location>
        <begin position="1"/>
        <end position="79"/>
    </location>
</feature>
<dbReference type="Gene3D" id="3.30.70.1060">
    <property type="entry name" value="Dimeric alpha+beta barrel"/>
    <property type="match status" value="1"/>
</dbReference>
<dbReference type="Pfam" id="PF03795">
    <property type="entry name" value="YCII"/>
    <property type="match status" value="1"/>
</dbReference>
<evidence type="ECO:0000313" key="4">
    <source>
        <dbReference type="Proteomes" id="UP000184749"/>
    </source>
</evidence>